<dbReference type="InterPro" id="IPR017739">
    <property type="entry name" value="T6SS-assoc_VCA0119"/>
</dbReference>
<name>A0A974NG67_9GAMM</name>
<protein>
    <submittedName>
        <fullName evidence="2">Type VI secretion system protein TssA</fullName>
    </submittedName>
</protein>
<feature type="domain" description="ImpA N-terminal" evidence="1">
    <location>
        <begin position="15"/>
        <end position="126"/>
    </location>
</feature>
<dbReference type="AlphaFoldDB" id="A0A974NG67"/>
<reference evidence="2 3" key="1">
    <citation type="submission" date="2021-01" db="EMBL/GenBank/DDBJ databases">
        <title>Entomomonas sp. F2A isolated from a house cricket (Acheta domesticus).</title>
        <authorList>
            <person name="Spergser J."/>
            <person name="Busse H.-J."/>
        </authorList>
    </citation>
    <scope>NUCLEOTIDE SEQUENCE [LARGE SCALE GENOMIC DNA]</scope>
    <source>
        <strain evidence="2 3">F2A</strain>
    </source>
</reference>
<evidence type="ECO:0000313" key="2">
    <source>
        <dbReference type="EMBL" id="QQP86005.1"/>
    </source>
</evidence>
<evidence type="ECO:0000313" key="3">
    <source>
        <dbReference type="Proteomes" id="UP000595278"/>
    </source>
</evidence>
<dbReference type="EMBL" id="CP067393">
    <property type="protein sequence ID" value="QQP86005.1"/>
    <property type="molecule type" value="Genomic_DNA"/>
</dbReference>
<gene>
    <name evidence="2" type="primary">tssA</name>
    <name evidence="2" type="ORF">JHT90_01765</name>
</gene>
<dbReference type="RefSeq" id="WP_201093346.1">
    <property type="nucleotide sequence ID" value="NZ_CP067393.1"/>
</dbReference>
<dbReference type="InterPro" id="IPR010657">
    <property type="entry name" value="ImpA_N"/>
</dbReference>
<dbReference type="Pfam" id="PF06812">
    <property type="entry name" value="ImpA_N"/>
    <property type="match status" value="1"/>
</dbReference>
<proteinExistence type="predicted"/>
<dbReference type="KEGG" id="eaz:JHT90_01765"/>
<dbReference type="PANTHER" id="PTHR37024">
    <property type="entry name" value="TYPE VI SECRETION SYSTEM DUF2094 AND IMPA-RELATED DOMAIN PROTEIN"/>
    <property type="match status" value="1"/>
</dbReference>
<dbReference type="Proteomes" id="UP000595278">
    <property type="component" value="Chromosome"/>
</dbReference>
<evidence type="ECO:0000259" key="1">
    <source>
        <dbReference type="Pfam" id="PF06812"/>
    </source>
</evidence>
<sequence length="529" mass="60682">MSFVNPLLKNYSSLLEPISSHSFVGEDVRYSATFEEVESMLSGSTSLFSSTGTDWQRIIELSEKILTTQAKDMRVLAWFCWGLFKTDTFTGLHAGLYYLNELIVKCWDDIFPSKQRTKMSAVEWLSSRLEQLFQETIDVKEQISLFEAVLAELIRLDAFLTDKWQDKSPLLLPTCRRIERMIAETTKVADKDKESKSVVEKVITQAKEIVTGTATPQSTVTALDNERDANKLLRNLQDNGRTLCIWWLNQRSTDIKALRLNRTLLWIAIEALPDSKDDVTTLRPVPLDKVNSYKERLAQGRYSDLIIDVEISISKAPFWLDGQYIVWQCLQALRMDVAMLELEVQLALFLQRVPRVTELKFHDNTPFADEATIAWINDYVLPRLTNQAGQINAHIISSGTGQDSWDEVLQESITKLSREGLKESMAPLVAGLKAATGGREKFFWQLCMAKLCFANKKYELAKTQLENLDEHIYQLGIDQWEPSLALEVVYLLYKCCELLPQSQQVRESKERLYKRLCFLDMDLIVDEGQ</sequence>
<accession>A0A974NG67</accession>
<dbReference type="PANTHER" id="PTHR37024:SF5">
    <property type="entry name" value="IMPA N-TERMINAL DOMAIN-CONTAINING PROTEIN"/>
    <property type="match status" value="1"/>
</dbReference>
<dbReference type="NCBIfam" id="TIGR03362">
    <property type="entry name" value="VI_chp_7"/>
    <property type="match status" value="1"/>
</dbReference>
<dbReference type="Pfam" id="PF16989">
    <property type="entry name" value="T6SS_VasJ"/>
    <property type="match status" value="1"/>
</dbReference>
<keyword evidence="3" id="KW-1185">Reference proteome</keyword>
<organism evidence="2 3">
    <name type="scientific">Entomomonas asaccharolytica</name>
    <dbReference type="NCBI Taxonomy" id="2785331"/>
    <lineage>
        <taxon>Bacteria</taxon>
        <taxon>Pseudomonadati</taxon>
        <taxon>Pseudomonadota</taxon>
        <taxon>Gammaproteobacteria</taxon>
        <taxon>Pseudomonadales</taxon>
        <taxon>Pseudomonadaceae</taxon>
        <taxon>Entomomonas</taxon>
    </lineage>
</organism>